<name>A0A1Z5ITF7_9LACO</name>
<evidence type="ECO:0000256" key="5">
    <source>
        <dbReference type="SAM" id="MobiDB-lite"/>
    </source>
</evidence>
<dbReference type="EMBL" id="BCMI01000002">
    <property type="protein sequence ID" value="GAX05057.1"/>
    <property type="molecule type" value="Genomic_DNA"/>
</dbReference>
<dbReference type="NCBIfam" id="TIGR01167">
    <property type="entry name" value="LPXTG_anchor"/>
    <property type="match status" value="1"/>
</dbReference>
<dbReference type="PANTHER" id="PTHR45661:SF3">
    <property type="entry name" value="IG-LIKE DOMAIN-CONTAINING PROTEIN"/>
    <property type="match status" value="1"/>
</dbReference>
<feature type="compositionally biased region" description="Low complexity" evidence="5">
    <location>
        <begin position="81"/>
        <end position="122"/>
    </location>
</feature>
<organism evidence="7 8">
    <name type="scientific">Secundilactobacillus pentosiphilus</name>
    <dbReference type="NCBI Taxonomy" id="1714682"/>
    <lineage>
        <taxon>Bacteria</taxon>
        <taxon>Bacillati</taxon>
        <taxon>Bacillota</taxon>
        <taxon>Bacilli</taxon>
        <taxon>Lactobacillales</taxon>
        <taxon>Lactobacillaceae</taxon>
        <taxon>Secundilactobacillus</taxon>
    </lineage>
</organism>
<reference evidence="7 8" key="1">
    <citation type="submission" date="2015-11" db="EMBL/GenBank/DDBJ databases">
        <title>Draft genome sequences of new species of the genus Lactobacillus isolated from orchardgrass silage.</title>
        <authorList>
            <person name="Tohno M."/>
            <person name="Tanizawa Y."/>
            <person name="Arita M."/>
        </authorList>
    </citation>
    <scope>NUCLEOTIDE SEQUENCE [LARGE SCALE GENOMIC DNA]</scope>
    <source>
        <strain evidence="7 8">IWT25</strain>
    </source>
</reference>
<sequence>MEKNDRLNNLNMVRLQHFECNKEKCWVRMGIITVTMMTGFTLSMSVASANVQETSATQTETTKASTSSVVDSSEQQKGEADAAQVSSSSASSSSAESTPDAQSSASTSSSAPDSSSQSQPATEATKPSQQPAVDVNGHSLALKVANSQSTTKQPSVTPAAADQKTGETTAPTGNPTVLKDQTGNYWVSVTGASTNEKTGVNTYTQLTDYTYAKNNYGYTVTGYTGKLQKYLAGGTAPKNGYATAITIPDTYNGDAVTAIADYAFDNESDRDQLQIVKALTQVTLGKNISSIGTAAFAGNALTGEVVIPNSVQSIGDDAYADNQITSVVLGTGTWYTGRGSFANNRISHLDLGTGVTLIGNDAFANNQLTALTVPDQVGLINNEAFQNNKALTTVRFGQNSKLTGIGTSAFEADAISSLTLPKNVVNIGDRAFTGNHISVLALDHQIQTIGTSAFAGNQIKGAIVIPDTVTYIGDNAFTNNQIDQLTLSKNVETIGDHAFMNNQISGTVTIPEKVISIGIQAFENNKISELVIDKPDSAINQTIATDAFAKNAISKVADYAEKGSADYLSNQQARVDVAAQATDTQIKNVRSAIEEAVGVTLPDELIFKDKGGKTWFYDVKADTLTIPNGEKMPDQATFQFSSVGSGSYGTNDLVIHLKRNKTASSPAIFATTITVNYQTPDGITRGSMALTGNPGIVFHQDQILTHVPEGWQLGIPVNELPRLIAQTVNQTIVISLAAQTKTATAPALAATTTTVNYQTPDGITRGSMILIGNPGTVFHQNQILTHVPKGWQLGIPVNELPKLVAQTVNQTIVISLAAQTKTATAPALAATTTTVNYQTPDGITRGSMILIGNPGTVFHQDQILTHVPKGWQLGIPVNELPKLVAQMVNQTIVISLAAQTKTATAPALAATTTTVNYQTPDGITRGSMTLIGNPGVPFDRYQVLEQVPANWQLAIPVSELPLLIAQARNQTVIIPLMPQDDTPTGPSQGSSGTATSGGGNSQTSVPSDPEPLQPNATSNDKGMVTTPADDQGAYRKHLGKAAKAHAVPEITENEQGGKAVATTTPKKATAAVLSKDSRAGRVAGQIVLTTRLKAKTANKLSVTRLPQTNETVTVKPTLLGGLLLSILGWLGLPRRKHEKK</sequence>
<dbReference type="PANTHER" id="PTHR45661">
    <property type="entry name" value="SURFACE ANTIGEN"/>
    <property type="match status" value="1"/>
</dbReference>
<feature type="region of interest" description="Disordered" evidence="5">
    <location>
        <begin position="146"/>
        <end position="179"/>
    </location>
</feature>
<keyword evidence="3" id="KW-0732">Signal</keyword>
<dbReference type="Pfam" id="PF13306">
    <property type="entry name" value="LRR_5"/>
    <property type="match status" value="1"/>
</dbReference>
<keyword evidence="2" id="KW-0964">Secreted</keyword>
<dbReference type="Proteomes" id="UP000198414">
    <property type="component" value="Unassembled WGS sequence"/>
</dbReference>
<dbReference type="SUPFAM" id="SSF52058">
    <property type="entry name" value="L domain-like"/>
    <property type="match status" value="1"/>
</dbReference>
<evidence type="ECO:0000313" key="7">
    <source>
        <dbReference type="EMBL" id="GAX05057.1"/>
    </source>
</evidence>
<evidence type="ECO:0000256" key="2">
    <source>
        <dbReference type="ARBA" id="ARBA00022525"/>
    </source>
</evidence>
<dbReference type="OrthoDB" id="2456723at2"/>
<feature type="compositionally biased region" description="Polar residues" evidence="5">
    <location>
        <begin position="146"/>
        <end position="156"/>
    </location>
</feature>
<dbReference type="InterPro" id="IPR026906">
    <property type="entry name" value="LRR_5"/>
</dbReference>
<accession>A0A1Z5ITF7</accession>
<evidence type="ECO:0000256" key="4">
    <source>
        <dbReference type="ARBA" id="ARBA00023088"/>
    </source>
</evidence>
<feature type="compositionally biased region" description="Low complexity" evidence="5">
    <location>
        <begin position="982"/>
        <end position="994"/>
    </location>
</feature>
<keyword evidence="1" id="KW-0134">Cell wall</keyword>
<protein>
    <submittedName>
        <fullName evidence="7">Adhesion exoprotein</fullName>
    </submittedName>
</protein>
<feature type="compositionally biased region" description="Polar residues" evidence="5">
    <location>
        <begin position="166"/>
        <end position="179"/>
    </location>
</feature>
<feature type="compositionally biased region" description="Polar residues" evidence="5">
    <location>
        <begin position="55"/>
        <end position="73"/>
    </location>
</feature>
<dbReference type="InterPro" id="IPR032675">
    <property type="entry name" value="LRR_dom_sf"/>
</dbReference>
<dbReference type="AlphaFoldDB" id="A0A1Z5ITF7"/>
<feature type="domain" description="Gram-positive cocci surface proteins LPxTG" evidence="6">
    <location>
        <begin position="1105"/>
        <end position="1140"/>
    </location>
</feature>
<proteinExistence type="predicted"/>
<dbReference type="InterPro" id="IPR019931">
    <property type="entry name" value="LPXTG_anchor"/>
</dbReference>
<gene>
    <name evidence="7" type="ORF">IWT25_00360</name>
</gene>
<feature type="compositionally biased region" description="Basic residues" evidence="5">
    <location>
        <begin position="1034"/>
        <end position="1043"/>
    </location>
</feature>
<comment type="caution">
    <text evidence="7">The sequence shown here is derived from an EMBL/GenBank/DDBJ whole genome shotgun (WGS) entry which is preliminary data.</text>
</comment>
<keyword evidence="4" id="KW-0572">Peptidoglycan-anchor</keyword>
<evidence type="ECO:0000313" key="8">
    <source>
        <dbReference type="Proteomes" id="UP000198414"/>
    </source>
</evidence>
<dbReference type="RefSeq" id="WP_089120469.1">
    <property type="nucleotide sequence ID" value="NZ_BCMI01000002.1"/>
</dbReference>
<evidence type="ECO:0000256" key="3">
    <source>
        <dbReference type="ARBA" id="ARBA00022729"/>
    </source>
</evidence>
<dbReference type="InterPro" id="IPR053139">
    <property type="entry name" value="Surface_bspA-like"/>
</dbReference>
<dbReference type="PROSITE" id="PS50847">
    <property type="entry name" value="GRAM_POS_ANCHORING"/>
    <property type="match status" value="1"/>
</dbReference>
<evidence type="ECO:0000259" key="6">
    <source>
        <dbReference type="PROSITE" id="PS50847"/>
    </source>
</evidence>
<feature type="region of interest" description="Disordered" evidence="5">
    <location>
        <begin position="976"/>
        <end position="1063"/>
    </location>
</feature>
<dbReference type="Gene3D" id="3.80.10.10">
    <property type="entry name" value="Ribonuclease Inhibitor"/>
    <property type="match status" value="3"/>
</dbReference>
<feature type="region of interest" description="Disordered" evidence="5">
    <location>
        <begin position="55"/>
        <end position="132"/>
    </location>
</feature>
<evidence type="ECO:0000256" key="1">
    <source>
        <dbReference type="ARBA" id="ARBA00022512"/>
    </source>
</evidence>